<name>A0A8J9ZT92_BRALA</name>
<organism evidence="14 15">
    <name type="scientific">Branchiostoma lanceolatum</name>
    <name type="common">Common lancelet</name>
    <name type="synonym">Amphioxus lanceolatum</name>
    <dbReference type="NCBI Taxonomy" id="7740"/>
    <lineage>
        <taxon>Eukaryota</taxon>
        <taxon>Metazoa</taxon>
        <taxon>Chordata</taxon>
        <taxon>Cephalochordata</taxon>
        <taxon>Leptocardii</taxon>
        <taxon>Amphioxiformes</taxon>
        <taxon>Branchiostomatidae</taxon>
        <taxon>Branchiostoma</taxon>
    </lineage>
</organism>
<feature type="domain" description="Diphthamide synthase" evidence="13">
    <location>
        <begin position="1"/>
        <end position="226"/>
    </location>
</feature>
<keyword evidence="5" id="KW-0436">Ligase</keyword>
<dbReference type="NCBIfam" id="TIGR00290">
    <property type="entry name" value="MJ0570_dom"/>
    <property type="match status" value="1"/>
</dbReference>
<keyword evidence="15" id="KW-1185">Reference proteome</keyword>
<dbReference type="FunFam" id="3.30.1330.40:FF:000010">
    <property type="entry name" value="Diphthine--ammonia ligase"/>
    <property type="match status" value="1"/>
</dbReference>
<dbReference type="GO" id="GO:0017183">
    <property type="term" value="P:protein histidyl modification to diphthamide"/>
    <property type="evidence" value="ECO:0007669"/>
    <property type="project" value="UniProtKB-UniPathway"/>
</dbReference>
<keyword evidence="6" id="KW-0547">Nucleotide-binding</keyword>
<dbReference type="InterPro" id="IPR035959">
    <property type="entry name" value="RutC-like_sf"/>
</dbReference>
<protein>
    <recommendedName>
        <fullName evidence="4">Diphthine--ammonia ligase</fullName>
        <ecNumber evidence="3">6.3.1.14</ecNumber>
    </recommendedName>
    <alternativeName>
        <fullName evidence="9">ATP-binding domain-containing protein 4</fullName>
    </alternativeName>
    <alternativeName>
        <fullName evidence="8">Diphthamide synthase</fullName>
    </alternativeName>
    <alternativeName>
        <fullName evidence="10">Diphthamide synthetase</fullName>
    </alternativeName>
    <alternativeName>
        <fullName evidence="11">Protein DPH6 homolog</fullName>
    </alternativeName>
</protein>
<dbReference type="Proteomes" id="UP000838412">
    <property type="component" value="Chromosome 4"/>
</dbReference>
<evidence type="ECO:0000256" key="11">
    <source>
        <dbReference type="ARBA" id="ARBA00032849"/>
    </source>
</evidence>
<evidence type="ECO:0000256" key="12">
    <source>
        <dbReference type="ARBA" id="ARBA00048108"/>
    </source>
</evidence>
<evidence type="ECO:0000256" key="10">
    <source>
        <dbReference type="ARBA" id="ARBA00031552"/>
    </source>
</evidence>
<evidence type="ECO:0000259" key="13">
    <source>
        <dbReference type="Pfam" id="PF01902"/>
    </source>
</evidence>
<dbReference type="Pfam" id="PF01042">
    <property type="entry name" value="Ribonuc_L-PSP"/>
    <property type="match status" value="2"/>
</dbReference>
<evidence type="ECO:0000313" key="14">
    <source>
        <dbReference type="EMBL" id="CAH1263164.1"/>
    </source>
</evidence>
<comment type="similarity">
    <text evidence="2">Belongs to the Diphthine--ammonia ligase family.</text>
</comment>
<evidence type="ECO:0000256" key="2">
    <source>
        <dbReference type="ARBA" id="ARBA00008496"/>
    </source>
</evidence>
<reference evidence="14" key="1">
    <citation type="submission" date="2022-01" db="EMBL/GenBank/DDBJ databases">
        <authorList>
            <person name="Braso-Vives M."/>
        </authorList>
    </citation>
    <scope>NUCLEOTIDE SEQUENCE</scope>
</reference>
<dbReference type="UniPathway" id="UPA00559"/>
<dbReference type="FunFam" id="3.90.1490.10:FF:000001">
    <property type="entry name" value="Diphthine--ammonia ligase"/>
    <property type="match status" value="1"/>
</dbReference>
<dbReference type="GO" id="GO:0017178">
    <property type="term" value="F:diphthine-ammonia ligase activity"/>
    <property type="evidence" value="ECO:0007669"/>
    <property type="project" value="UniProtKB-EC"/>
</dbReference>
<dbReference type="Gene3D" id="3.40.50.620">
    <property type="entry name" value="HUPs"/>
    <property type="match status" value="1"/>
</dbReference>
<gene>
    <name evidence="14" type="primary">DPH6</name>
    <name evidence="14" type="ORF">BLAG_LOCUS17946</name>
</gene>
<evidence type="ECO:0000256" key="6">
    <source>
        <dbReference type="ARBA" id="ARBA00022741"/>
    </source>
</evidence>
<dbReference type="EMBL" id="OV696689">
    <property type="protein sequence ID" value="CAH1263164.1"/>
    <property type="molecule type" value="Genomic_DNA"/>
</dbReference>
<keyword evidence="7" id="KW-0067">ATP-binding</keyword>
<dbReference type="InterPro" id="IPR002761">
    <property type="entry name" value="Diphthami_syn_dom"/>
</dbReference>
<evidence type="ECO:0000256" key="3">
    <source>
        <dbReference type="ARBA" id="ARBA00012089"/>
    </source>
</evidence>
<evidence type="ECO:0000313" key="15">
    <source>
        <dbReference type="Proteomes" id="UP000838412"/>
    </source>
</evidence>
<dbReference type="InterPro" id="IPR006175">
    <property type="entry name" value="YjgF/YER057c/UK114"/>
</dbReference>
<comment type="pathway">
    <text evidence="1">Protein modification; peptidyl-diphthamide biosynthesis.</text>
</comment>
<dbReference type="Pfam" id="PF01902">
    <property type="entry name" value="Diphthami_syn_2"/>
    <property type="match status" value="1"/>
</dbReference>
<evidence type="ECO:0000256" key="5">
    <source>
        <dbReference type="ARBA" id="ARBA00022598"/>
    </source>
</evidence>
<dbReference type="AlphaFoldDB" id="A0A8J9ZT92"/>
<dbReference type="Gene3D" id="3.90.1490.10">
    <property type="entry name" value="putative n-type atp pyrophosphatase, domain 2"/>
    <property type="match status" value="1"/>
</dbReference>
<dbReference type="SUPFAM" id="SSF52402">
    <property type="entry name" value="Adenine nucleotide alpha hydrolases-like"/>
    <property type="match status" value="1"/>
</dbReference>
<accession>A0A8J9ZT92</accession>
<evidence type="ECO:0000256" key="7">
    <source>
        <dbReference type="ARBA" id="ARBA00022840"/>
    </source>
</evidence>
<dbReference type="InterPro" id="IPR030662">
    <property type="entry name" value="DPH6/MJ0570"/>
</dbReference>
<dbReference type="OrthoDB" id="686384at2759"/>
<comment type="catalytic activity">
    <reaction evidence="12">
        <text>diphthine-[translation elongation factor 2] + NH4(+) + ATP = diphthamide-[translation elongation factor 2] + AMP + diphosphate + H(+)</text>
        <dbReference type="Rhea" id="RHEA:19753"/>
        <dbReference type="Rhea" id="RHEA-COMP:10172"/>
        <dbReference type="Rhea" id="RHEA-COMP:10174"/>
        <dbReference type="ChEBI" id="CHEBI:15378"/>
        <dbReference type="ChEBI" id="CHEBI:16692"/>
        <dbReference type="ChEBI" id="CHEBI:28938"/>
        <dbReference type="ChEBI" id="CHEBI:30616"/>
        <dbReference type="ChEBI" id="CHEBI:33019"/>
        <dbReference type="ChEBI" id="CHEBI:82696"/>
        <dbReference type="ChEBI" id="CHEBI:456215"/>
        <dbReference type="EC" id="6.3.1.14"/>
    </reaction>
</comment>
<dbReference type="EC" id="6.3.1.14" evidence="3"/>
<dbReference type="InterPro" id="IPR014729">
    <property type="entry name" value="Rossmann-like_a/b/a_fold"/>
</dbReference>
<dbReference type="CDD" id="cd06156">
    <property type="entry name" value="eu_AANH_C_2"/>
    <property type="match status" value="1"/>
</dbReference>
<evidence type="ECO:0000256" key="1">
    <source>
        <dbReference type="ARBA" id="ARBA00005156"/>
    </source>
</evidence>
<dbReference type="CDD" id="cd01994">
    <property type="entry name" value="AANH_PF0828-like"/>
    <property type="match status" value="1"/>
</dbReference>
<dbReference type="PANTHER" id="PTHR12196:SF2">
    <property type="entry name" value="DIPHTHINE--AMMONIA LIGASE"/>
    <property type="match status" value="1"/>
</dbReference>
<dbReference type="Gene3D" id="3.30.1330.40">
    <property type="entry name" value="RutC-like"/>
    <property type="match status" value="2"/>
</dbReference>
<evidence type="ECO:0000256" key="8">
    <source>
        <dbReference type="ARBA" id="ARBA00029814"/>
    </source>
</evidence>
<dbReference type="GO" id="GO:0005524">
    <property type="term" value="F:ATP binding"/>
    <property type="evidence" value="ECO:0007669"/>
    <property type="project" value="UniProtKB-KW"/>
</dbReference>
<sequence>MRVVALVSGGKDSCYNMMQCVAEGHQIVALANLRPQGKDELDSYMFQTVGHDAIDLYAEAMSLPLYRRTIQGGSLQVDMDYTPTEADEVEDLFLLLQEIKEEVEIEAVSVGAILSDYQRVRVENVCSRLGLTSLGYLWRRDQQELLQEMIDAQVHAILIKVAALGLDPDKHLGLTLQQIYPHMLKMNKKFGLNICGEGGEYETFTLDCPLFRKKIVIDCSETVVHSADPFAPVAYLKFPKMHLEDKSQDNSEDMSSRLTGLSIKTGEAMVQQAISAVKLHVDVTTRKQQEARCTRLRPSSNKGVCLQDVIVLKKTHGAYTWLSVAVYKPKDSSNKRTVEETAQVAMDKIKDTLDGSGLRMADIVHVQLYVADMADFGKVNSRYKQYFSINPPSRVCMEGSFHASGKLLQLDCCAWRGQIGEGERRTMHVQGLSHWAPANIGPYSQVTQVDQTLFLAGQIPLCPSTMLIVEGGIIPQTRLSLSHVQRALSAMCSGASLINSRLVICYVTDISYVHIAKDAWEQNTQIMDDVQDEDSITTGLETYVVVPALPRGALVEWHVTATADPVGWEVKRSLCSAGGAEVTLGCCYSTGRRTAAVKIGLGLPCTSQEECLSLEEVIPTLVHELSGLLSGCGLELQDVLVVRIFYLPEVAEEQWLHSVMEGALNQDGGGAPALAFVPVSALEPGQVLTACCWVQGPLDHWTRET</sequence>
<dbReference type="PANTHER" id="PTHR12196">
    <property type="entry name" value="DOMAIN OF UNKNOWN FUNCTION 71 DUF71 -CONTAINING PROTEIN"/>
    <property type="match status" value="1"/>
</dbReference>
<evidence type="ECO:0000256" key="4">
    <source>
        <dbReference type="ARBA" id="ARBA00018426"/>
    </source>
</evidence>
<dbReference type="SUPFAM" id="SSF55298">
    <property type="entry name" value="YjgF-like"/>
    <property type="match status" value="2"/>
</dbReference>
<proteinExistence type="inferred from homology"/>
<dbReference type="FunFam" id="3.40.50.620:FF:000069">
    <property type="entry name" value="diphthine--ammonia ligase"/>
    <property type="match status" value="1"/>
</dbReference>
<evidence type="ECO:0000256" key="9">
    <source>
        <dbReference type="ARBA" id="ARBA00031202"/>
    </source>
</evidence>